<dbReference type="AlphaFoldDB" id="A0A1J1IHN8"/>
<evidence type="ECO:0000256" key="13">
    <source>
        <dbReference type="ARBA" id="ARBA00023018"/>
    </source>
</evidence>
<reference evidence="22 23" key="1">
    <citation type="submission" date="2015-04" db="EMBL/GenBank/DDBJ databases">
        <authorList>
            <person name="Syromyatnikov M.Y."/>
            <person name="Popov V.N."/>
        </authorList>
    </citation>
    <scope>NUCLEOTIDE SEQUENCE [LARGE SCALE GENOMIC DNA]</scope>
</reference>
<gene>
    <name evidence="22" type="ORF">CLUMA_CG012579</name>
</gene>
<dbReference type="GO" id="GO:0030672">
    <property type="term" value="C:synaptic vesicle membrane"/>
    <property type="evidence" value="ECO:0007669"/>
    <property type="project" value="UniProtKB-SubCell"/>
</dbReference>
<evidence type="ECO:0000256" key="14">
    <source>
        <dbReference type="ARBA" id="ARBA00023065"/>
    </source>
</evidence>
<feature type="transmembrane region" description="Helical" evidence="21">
    <location>
        <begin position="124"/>
        <end position="143"/>
    </location>
</feature>
<feature type="transmembrane region" description="Helical" evidence="21">
    <location>
        <begin position="65"/>
        <end position="89"/>
    </location>
</feature>
<evidence type="ECO:0000256" key="12">
    <source>
        <dbReference type="ARBA" id="ARBA00022989"/>
    </source>
</evidence>
<evidence type="ECO:0000256" key="16">
    <source>
        <dbReference type="ARBA" id="ARBA00023273"/>
    </source>
</evidence>
<comment type="subcellular location">
    <subcellularLocation>
        <location evidence="2">Cytoplasmic vesicle</location>
        <location evidence="2">Secretory vesicle</location>
        <location evidence="2">Synaptic vesicle membrane</location>
        <topology evidence="2">Multi-pass membrane protein</topology>
    </subcellularLocation>
    <subcellularLocation>
        <location evidence="1">Endosome</location>
    </subcellularLocation>
    <subcellularLocation>
        <location evidence="19">Presynaptic cell membrane</location>
    </subcellularLocation>
</comment>
<evidence type="ECO:0000256" key="6">
    <source>
        <dbReference type="ARBA" id="ARBA00022568"/>
    </source>
</evidence>
<evidence type="ECO:0000313" key="23">
    <source>
        <dbReference type="Proteomes" id="UP000183832"/>
    </source>
</evidence>
<keyword evidence="17" id="KW-0407">Ion channel</keyword>
<dbReference type="PANTHER" id="PTHR13314:SF2">
    <property type="entry name" value="CALCIUM CHANNEL FLOWER HOMOLOG"/>
    <property type="match status" value="1"/>
</dbReference>
<keyword evidence="7" id="KW-0254">Endocytosis</keyword>
<evidence type="ECO:0000256" key="9">
    <source>
        <dbReference type="ARBA" id="ARBA00022692"/>
    </source>
</evidence>
<dbReference type="Pfam" id="PF10233">
    <property type="entry name" value="Cg6151-P"/>
    <property type="match status" value="1"/>
</dbReference>
<keyword evidence="18" id="KW-0968">Cytoplasmic vesicle</keyword>
<dbReference type="InterPro" id="IPR019365">
    <property type="entry name" value="TVP18/Ca-channel_flower"/>
</dbReference>
<keyword evidence="6" id="KW-0109">Calcium transport</keyword>
<keyword evidence="9 21" id="KW-0812">Transmembrane</keyword>
<evidence type="ECO:0000256" key="7">
    <source>
        <dbReference type="ARBA" id="ARBA00022583"/>
    </source>
</evidence>
<dbReference type="GO" id="GO:0005262">
    <property type="term" value="F:calcium channel activity"/>
    <property type="evidence" value="ECO:0007669"/>
    <property type="project" value="UniProtKB-KW"/>
</dbReference>
<keyword evidence="13" id="KW-0770">Synapse</keyword>
<dbReference type="PANTHER" id="PTHR13314">
    <property type="entry name" value="CALCIUM CHANNEL FLOWER HOMOLOG"/>
    <property type="match status" value="1"/>
</dbReference>
<keyword evidence="15 21" id="KW-0472">Membrane</keyword>
<evidence type="ECO:0000256" key="5">
    <source>
        <dbReference type="ARBA" id="ARBA00022448"/>
    </source>
</evidence>
<evidence type="ECO:0000256" key="18">
    <source>
        <dbReference type="ARBA" id="ARBA00023329"/>
    </source>
</evidence>
<name>A0A1J1IHN8_9DIPT</name>
<keyword evidence="11" id="KW-0106">Calcium</keyword>
<evidence type="ECO:0000256" key="2">
    <source>
        <dbReference type="ARBA" id="ARBA00004644"/>
    </source>
</evidence>
<evidence type="ECO:0000313" key="22">
    <source>
        <dbReference type="EMBL" id="CRK99274.1"/>
    </source>
</evidence>
<dbReference type="GO" id="GO:0005768">
    <property type="term" value="C:endosome"/>
    <property type="evidence" value="ECO:0007669"/>
    <property type="project" value="UniProtKB-SubCell"/>
</dbReference>
<dbReference type="OrthoDB" id="9934994at2759"/>
<dbReference type="Proteomes" id="UP000183832">
    <property type="component" value="Unassembled WGS sequence"/>
</dbReference>
<dbReference type="EMBL" id="CVRI01000050">
    <property type="protein sequence ID" value="CRK99274.1"/>
    <property type="molecule type" value="Genomic_DNA"/>
</dbReference>
<accession>A0A1J1IHN8</accession>
<keyword evidence="8" id="KW-0107">Calcium channel</keyword>
<evidence type="ECO:0000256" key="1">
    <source>
        <dbReference type="ARBA" id="ARBA00004177"/>
    </source>
</evidence>
<keyword evidence="14" id="KW-0406">Ion transport</keyword>
<feature type="transmembrane region" description="Helical" evidence="21">
    <location>
        <begin position="33"/>
        <end position="59"/>
    </location>
</feature>
<feature type="transmembrane region" description="Helical" evidence="21">
    <location>
        <begin position="101"/>
        <end position="118"/>
    </location>
</feature>
<proteinExistence type="inferred from homology"/>
<keyword evidence="10" id="KW-0967">Endosome</keyword>
<dbReference type="GO" id="GO:0006897">
    <property type="term" value="P:endocytosis"/>
    <property type="evidence" value="ECO:0007669"/>
    <property type="project" value="UniProtKB-KW"/>
</dbReference>
<sequence length="178" mass="19341">MDKIIGLLNKASPNAESQVDDGTPWYFKYGSRLLGIVGAFFCVLFGLWNCLSILFAKVYCLVSGIIQVCVGFIVMAIEAPFCCMFIDHVQTMAGKVEQRPLWNRAAFYCIISIVPVVLCPGLGSIFGCGLVFGSGVIYGLMGLGKKGTREDMAAVASPTSQPISNDQHNILIEDDWKS</sequence>
<evidence type="ECO:0000256" key="10">
    <source>
        <dbReference type="ARBA" id="ARBA00022753"/>
    </source>
</evidence>
<evidence type="ECO:0000256" key="15">
    <source>
        <dbReference type="ARBA" id="ARBA00023136"/>
    </source>
</evidence>
<evidence type="ECO:0000256" key="20">
    <source>
        <dbReference type="ARBA" id="ARBA00046506"/>
    </source>
</evidence>
<organism evidence="22 23">
    <name type="scientific">Clunio marinus</name>
    <dbReference type="NCBI Taxonomy" id="568069"/>
    <lineage>
        <taxon>Eukaryota</taxon>
        <taxon>Metazoa</taxon>
        <taxon>Ecdysozoa</taxon>
        <taxon>Arthropoda</taxon>
        <taxon>Hexapoda</taxon>
        <taxon>Insecta</taxon>
        <taxon>Pterygota</taxon>
        <taxon>Neoptera</taxon>
        <taxon>Endopterygota</taxon>
        <taxon>Diptera</taxon>
        <taxon>Nematocera</taxon>
        <taxon>Chironomoidea</taxon>
        <taxon>Chironomidae</taxon>
        <taxon>Clunio</taxon>
    </lineage>
</organism>
<evidence type="ECO:0000256" key="19">
    <source>
        <dbReference type="ARBA" id="ARBA00034111"/>
    </source>
</evidence>
<evidence type="ECO:0000256" key="8">
    <source>
        <dbReference type="ARBA" id="ARBA00022673"/>
    </source>
</evidence>
<keyword evidence="5" id="KW-0813">Transport</keyword>
<protein>
    <recommendedName>
        <fullName evidence="4">Calcium channel flower</fullName>
    </recommendedName>
</protein>
<keyword evidence="12 21" id="KW-1133">Transmembrane helix</keyword>
<evidence type="ECO:0000256" key="11">
    <source>
        <dbReference type="ARBA" id="ARBA00022837"/>
    </source>
</evidence>
<comment type="similarity">
    <text evidence="3">Belongs to the calcium channel flower family.</text>
</comment>
<comment type="subunit">
    <text evidence="20">Homomultimer. Associates with the dally/ magu complex.</text>
</comment>
<dbReference type="GO" id="GO:0042734">
    <property type="term" value="C:presynaptic membrane"/>
    <property type="evidence" value="ECO:0007669"/>
    <property type="project" value="UniProtKB-SubCell"/>
</dbReference>
<evidence type="ECO:0000256" key="3">
    <source>
        <dbReference type="ARBA" id="ARBA00010023"/>
    </source>
</evidence>
<keyword evidence="16" id="KW-0966">Cell projection</keyword>
<evidence type="ECO:0000256" key="4">
    <source>
        <dbReference type="ARBA" id="ARBA00016120"/>
    </source>
</evidence>
<dbReference type="SMART" id="SM01077">
    <property type="entry name" value="Cg6151-P"/>
    <property type="match status" value="1"/>
</dbReference>
<evidence type="ECO:0000256" key="21">
    <source>
        <dbReference type="SAM" id="Phobius"/>
    </source>
</evidence>
<evidence type="ECO:0000256" key="17">
    <source>
        <dbReference type="ARBA" id="ARBA00023303"/>
    </source>
</evidence>
<keyword evidence="23" id="KW-1185">Reference proteome</keyword>